<evidence type="ECO:0000313" key="1">
    <source>
        <dbReference type="EMBL" id="KQC84110.1"/>
    </source>
</evidence>
<gene>
    <name evidence="1" type="ORF">APZ18_14425</name>
</gene>
<dbReference type="PANTHER" id="PTHR45661:SF3">
    <property type="entry name" value="IG-LIKE DOMAIN-CONTAINING PROTEIN"/>
    <property type="match status" value="1"/>
</dbReference>
<organism evidence="1 2">
    <name type="scientific">Butyribacter intestini</name>
    <dbReference type="NCBI Taxonomy" id="1703332"/>
    <lineage>
        <taxon>Bacteria</taxon>
        <taxon>Bacillati</taxon>
        <taxon>Bacillota</taxon>
        <taxon>Clostridia</taxon>
        <taxon>Lachnospirales</taxon>
        <taxon>Lachnospiraceae</taxon>
        <taxon>Butyribacter</taxon>
    </lineage>
</organism>
<dbReference type="PANTHER" id="PTHR45661">
    <property type="entry name" value="SURFACE ANTIGEN"/>
    <property type="match status" value="1"/>
</dbReference>
<protein>
    <recommendedName>
        <fullName evidence="3">Bacterial Ig-like domain (Group 2)</fullName>
    </recommendedName>
</protein>
<dbReference type="InterPro" id="IPR053139">
    <property type="entry name" value="Surface_bspA-like"/>
</dbReference>
<dbReference type="RefSeq" id="WP_055946331.1">
    <property type="nucleotide sequence ID" value="NZ_JAQDCV010000009.1"/>
</dbReference>
<evidence type="ECO:0000313" key="2">
    <source>
        <dbReference type="Proteomes" id="UP000050833"/>
    </source>
</evidence>
<comment type="caution">
    <text evidence="1">The sequence shown here is derived from an EMBL/GenBank/DDBJ whole genome shotgun (WGS) entry which is preliminary data.</text>
</comment>
<dbReference type="InterPro" id="IPR026906">
    <property type="entry name" value="LRR_5"/>
</dbReference>
<keyword evidence="2" id="KW-1185">Reference proteome</keyword>
<sequence length="472" mass="52132">MKKSKSEIYLLVMGLAMAGGIFYGKETVGAKNFSKNVQVAIGNSEKLSVGNKSNSIKWTVVSGKNNIKIVDKKANQLSISGKKTGTAIINAKVSGKNTIFKYKIKVKKVVCSLKKGTLTIKGKGKAFSKESGLFWENTAIKKVVVKKGITELPPSAFRSCTNIESVNIASSVKKIGDRAFGGCKKIKEVVCPGEFNVYGNGYADNGSNSDNSWSKDTPFPEECGTVRFNSQLNTKKVNTDIISAKKIYVWSKDKKYKNVDGNIYSKDGKTFVMYAGKNTVLKFADSCKNVDFSFKVPKSIVIGKGIEKITTNSDVPFAVSEEGAAYSGNLKWSDITFENGIVLKYDSVKALLTEGYFGRKLYKAFDKEMKYQNGMYIWGEKYLTDYDGKEASLEIPDGMTEINAGAFAQCTQMPEKITIPDSVLKIEKYTFNNQNTGRLKEIVMSDKTIADKDAIEQGINVTKKYLEMELRC</sequence>
<dbReference type="Proteomes" id="UP000050833">
    <property type="component" value="Unassembled WGS sequence"/>
</dbReference>
<evidence type="ECO:0008006" key="3">
    <source>
        <dbReference type="Google" id="ProtNLM"/>
    </source>
</evidence>
<dbReference type="InterPro" id="IPR032675">
    <property type="entry name" value="LRR_dom_sf"/>
</dbReference>
<proteinExistence type="predicted"/>
<dbReference type="AlphaFoldDB" id="A0AAW3JPB0"/>
<dbReference type="Pfam" id="PF13306">
    <property type="entry name" value="LRR_5"/>
    <property type="match status" value="2"/>
</dbReference>
<accession>A0AAW3JPB0</accession>
<reference evidence="1 2" key="1">
    <citation type="submission" date="2015-10" db="EMBL/GenBank/DDBJ databases">
        <title>Butyribacter intestini gen. nov., sp. nov., a butyric acid-producing bacterium of the family Lachnospiraceae isolated from the human faeces.</title>
        <authorList>
            <person name="Zou Y."/>
            <person name="Xue W."/>
            <person name="Luo G."/>
            <person name="Lv M."/>
        </authorList>
    </citation>
    <scope>NUCLEOTIDE SEQUENCE [LARGE SCALE GENOMIC DNA]</scope>
    <source>
        <strain evidence="1 2">TF01-11</strain>
    </source>
</reference>
<dbReference type="EMBL" id="LLKB01000007">
    <property type="protein sequence ID" value="KQC84110.1"/>
    <property type="molecule type" value="Genomic_DNA"/>
</dbReference>
<name>A0AAW3JPB0_9FIRM</name>
<dbReference type="Gene3D" id="3.80.10.10">
    <property type="entry name" value="Ribonuclease Inhibitor"/>
    <property type="match status" value="2"/>
</dbReference>